<dbReference type="RefSeq" id="WP_157338404.1">
    <property type="nucleotide sequence ID" value="NZ_RHLK01000016.1"/>
</dbReference>
<dbReference type="OrthoDB" id="2620519at2"/>
<dbReference type="EMBL" id="RHLK01000016">
    <property type="protein sequence ID" value="MVP02007.1"/>
    <property type="molecule type" value="Genomic_DNA"/>
</dbReference>
<feature type="transmembrane region" description="Helical" evidence="2">
    <location>
        <begin position="75"/>
        <end position="97"/>
    </location>
</feature>
<dbReference type="AlphaFoldDB" id="A0A7X3FLU7"/>
<gene>
    <name evidence="3" type="ORF">EDM21_21240</name>
</gene>
<protein>
    <submittedName>
        <fullName evidence="3">Uncharacterized protein</fullName>
    </submittedName>
</protein>
<name>A0A7X3FLU7_9BACL</name>
<evidence type="ECO:0000256" key="1">
    <source>
        <dbReference type="SAM" id="MobiDB-lite"/>
    </source>
</evidence>
<organism evidence="3 4">
    <name type="scientific">Paenibacillus lutrae</name>
    <dbReference type="NCBI Taxonomy" id="2078573"/>
    <lineage>
        <taxon>Bacteria</taxon>
        <taxon>Bacillati</taxon>
        <taxon>Bacillota</taxon>
        <taxon>Bacilli</taxon>
        <taxon>Bacillales</taxon>
        <taxon>Paenibacillaceae</taxon>
        <taxon>Paenibacillus</taxon>
    </lineage>
</organism>
<evidence type="ECO:0000256" key="2">
    <source>
        <dbReference type="SAM" id="Phobius"/>
    </source>
</evidence>
<dbReference type="Proteomes" id="UP000490800">
    <property type="component" value="Unassembled WGS sequence"/>
</dbReference>
<evidence type="ECO:0000313" key="4">
    <source>
        <dbReference type="Proteomes" id="UP000490800"/>
    </source>
</evidence>
<evidence type="ECO:0000313" key="3">
    <source>
        <dbReference type="EMBL" id="MVP02007.1"/>
    </source>
</evidence>
<accession>A0A7X3FLU7</accession>
<keyword evidence="4" id="KW-1185">Reference proteome</keyword>
<proteinExistence type="predicted"/>
<keyword evidence="2" id="KW-1133">Transmembrane helix</keyword>
<keyword evidence="2" id="KW-0812">Transmembrane</keyword>
<keyword evidence="2" id="KW-0472">Membrane</keyword>
<sequence length="116" mass="13713">MREQTPRRPNQPPRHVLPGNDELPSSLMEELNRQRPLHPSDDFTERVMDQILSKDRELSTVASREWKHKQRRSRLIHLFVATAATYMFINSGLVKLLNSHMLEWSDFIHQVSNRIT</sequence>
<feature type="region of interest" description="Disordered" evidence="1">
    <location>
        <begin position="1"/>
        <end position="24"/>
    </location>
</feature>
<reference evidence="3 4" key="1">
    <citation type="journal article" date="2019" name="Microorganisms">
        <title>Paenibacillus lutrae sp. nov., A Chitinolytic Species Isolated from A River Otter in Castril Natural Park, Granada, Spain.</title>
        <authorList>
            <person name="Rodriguez M."/>
            <person name="Reina J.C."/>
            <person name="Bejar V."/>
            <person name="Llamas I."/>
        </authorList>
    </citation>
    <scope>NUCLEOTIDE SEQUENCE [LARGE SCALE GENOMIC DNA]</scope>
    <source>
        <strain evidence="3 4">N10</strain>
    </source>
</reference>
<comment type="caution">
    <text evidence="3">The sequence shown here is derived from an EMBL/GenBank/DDBJ whole genome shotgun (WGS) entry which is preliminary data.</text>
</comment>